<evidence type="ECO:0000256" key="1">
    <source>
        <dbReference type="ARBA" id="ARBA00004586"/>
    </source>
</evidence>
<feature type="compositionally biased region" description="Low complexity" evidence="7">
    <location>
        <begin position="248"/>
        <end position="271"/>
    </location>
</feature>
<dbReference type="EMBL" id="NIVC01002564">
    <property type="protein sequence ID" value="PAA56868.1"/>
    <property type="molecule type" value="Genomic_DNA"/>
</dbReference>
<feature type="transmembrane region" description="Helical" evidence="8">
    <location>
        <begin position="100"/>
        <end position="121"/>
    </location>
</feature>
<evidence type="ECO:0000256" key="3">
    <source>
        <dbReference type="ARBA" id="ARBA00022692"/>
    </source>
</evidence>
<evidence type="ECO:0000256" key="6">
    <source>
        <dbReference type="ARBA" id="ARBA00023136"/>
    </source>
</evidence>
<evidence type="ECO:0000256" key="4">
    <source>
        <dbReference type="ARBA" id="ARBA00022824"/>
    </source>
</evidence>
<dbReference type="OrthoDB" id="10070774at2759"/>
<comment type="similarity">
    <text evidence="2">Belongs to the ric-3 family.</text>
</comment>
<keyword evidence="4" id="KW-0256">Endoplasmic reticulum</keyword>
<evidence type="ECO:0000313" key="11">
    <source>
        <dbReference type="Proteomes" id="UP000215902"/>
    </source>
</evidence>
<feature type="domain" description="Resistance to inhibitors of cholinesterase protein 3 N-terminal" evidence="9">
    <location>
        <begin position="19"/>
        <end position="241"/>
    </location>
</feature>
<dbReference type="GO" id="GO:0043005">
    <property type="term" value="C:neuron projection"/>
    <property type="evidence" value="ECO:0007669"/>
    <property type="project" value="TreeGrafter"/>
</dbReference>
<sequence length="290" mass="31651">SAAMELSVQTKTYLVLGIMVCCFAVLYPKIFHPMIMAGLGLRQSQSSGSGGGDWPDGVHPKLRRPMPGGPGGGPGPRMAAEHAASVQARQQSGFGGRGNVVGLILPVYAIGIVLYLVYTLVKVMGGFKSNSNATNSRNSSARRGNSGEAINDYYRNFHFDPLSGEFVDNHNSTRSAGGGVRCRRDDDGDDGDFVEQNRYERMHRDLEKLLRRVDDQDISENELVQLRSRLEETERQMTSILGAMQNLQQKQAAQNAADDNADAPADADAQPTESSETRQRRPYSLDATDN</sequence>
<keyword evidence="11" id="KW-1185">Reference proteome</keyword>
<accession>A0A267E5R8</accession>
<dbReference type="InterPro" id="IPR026160">
    <property type="entry name" value="Ric3"/>
</dbReference>
<feature type="region of interest" description="Disordered" evidence="7">
    <location>
        <begin position="248"/>
        <end position="290"/>
    </location>
</feature>
<evidence type="ECO:0000256" key="8">
    <source>
        <dbReference type="SAM" id="Phobius"/>
    </source>
</evidence>
<comment type="caution">
    <text evidence="10">The sequence shown here is derived from an EMBL/GenBank/DDBJ whole genome shotgun (WGS) entry which is preliminary data.</text>
</comment>
<dbReference type="Pfam" id="PF15361">
    <property type="entry name" value="RIC3"/>
    <property type="match status" value="1"/>
</dbReference>
<feature type="non-terminal residue" evidence="10">
    <location>
        <position position="1"/>
    </location>
</feature>
<evidence type="ECO:0000313" key="10">
    <source>
        <dbReference type="EMBL" id="PAA56868.1"/>
    </source>
</evidence>
<evidence type="ECO:0000256" key="2">
    <source>
        <dbReference type="ARBA" id="ARBA00008538"/>
    </source>
</evidence>
<protein>
    <recommendedName>
        <fullName evidence="9">Resistance to inhibitors of cholinesterase protein 3 N-terminal domain-containing protein</fullName>
    </recommendedName>
</protein>
<feature type="region of interest" description="Disordered" evidence="7">
    <location>
        <begin position="170"/>
        <end position="194"/>
    </location>
</feature>
<dbReference type="AlphaFoldDB" id="A0A267E5R8"/>
<organism evidence="10 11">
    <name type="scientific">Macrostomum lignano</name>
    <dbReference type="NCBI Taxonomy" id="282301"/>
    <lineage>
        <taxon>Eukaryota</taxon>
        <taxon>Metazoa</taxon>
        <taxon>Spiralia</taxon>
        <taxon>Lophotrochozoa</taxon>
        <taxon>Platyhelminthes</taxon>
        <taxon>Rhabditophora</taxon>
        <taxon>Macrostomorpha</taxon>
        <taxon>Macrostomida</taxon>
        <taxon>Macrostomidae</taxon>
        <taxon>Macrostomum</taxon>
    </lineage>
</organism>
<dbReference type="InterPro" id="IPR032763">
    <property type="entry name" value="RIC3_N"/>
</dbReference>
<evidence type="ECO:0000259" key="9">
    <source>
        <dbReference type="Pfam" id="PF15361"/>
    </source>
</evidence>
<dbReference type="PANTHER" id="PTHR21723:SF3">
    <property type="entry name" value="PROTEIN RIC-3"/>
    <property type="match status" value="1"/>
</dbReference>
<dbReference type="Proteomes" id="UP000215902">
    <property type="component" value="Unassembled WGS sequence"/>
</dbReference>
<dbReference type="GO" id="GO:0043025">
    <property type="term" value="C:neuronal cell body"/>
    <property type="evidence" value="ECO:0007669"/>
    <property type="project" value="TreeGrafter"/>
</dbReference>
<dbReference type="PANTHER" id="PTHR21723">
    <property type="entry name" value="RESISTANCE TO INHIBITORS OF CHOLINESTERASE PROTEIN 3 RIC3"/>
    <property type="match status" value="1"/>
</dbReference>
<comment type="subcellular location">
    <subcellularLocation>
        <location evidence="1">Endoplasmic reticulum membrane</location>
    </subcellularLocation>
</comment>
<dbReference type="GO" id="GO:0005789">
    <property type="term" value="C:endoplasmic reticulum membrane"/>
    <property type="evidence" value="ECO:0007669"/>
    <property type="project" value="UniProtKB-SubCell"/>
</dbReference>
<proteinExistence type="inferred from homology"/>
<evidence type="ECO:0000256" key="5">
    <source>
        <dbReference type="ARBA" id="ARBA00022989"/>
    </source>
</evidence>
<reference evidence="10 11" key="1">
    <citation type="submission" date="2017-06" db="EMBL/GenBank/DDBJ databases">
        <title>A platform for efficient transgenesis in Macrostomum lignano, a flatworm model organism for stem cell research.</title>
        <authorList>
            <person name="Berezikov E."/>
        </authorList>
    </citation>
    <scope>NUCLEOTIDE SEQUENCE [LARGE SCALE GENOMIC DNA]</scope>
    <source>
        <strain evidence="10">DV1</strain>
        <tissue evidence="10">Whole organism</tissue>
    </source>
</reference>
<keyword evidence="5 8" id="KW-1133">Transmembrane helix</keyword>
<name>A0A267E5R8_9PLAT</name>
<feature type="region of interest" description="Disordered" evidence="7">
    <location>
        <begin position="46"/>
        <end position="84"/>
    </location>
</feature>
<dbReference type="GO" id="GO:0034394">
    <property type="term" value="P:protein localization to cell surface"/>
    <property type="evidence" value="ECO:0007669"/>
    <property type="project" value="TreeGrafter"/>
</dbReference>
<dbReference type="GO" id="GO:0007271">
    <property type="term" value="P:synaptic transmission, cholinergic"/>
    <property type="evidence" value="ECO:0007669"/>
    <property type="project" value="TreeGrafter"/>
</dbReference>
<dbReference type="STRING" id="282301.A0A267E5R8"/>
<keyword evidence="6 8" id="KW-0472">Membrane</keyword>
<keyword evidence="3 8" id="KW-0812">Transmembrane</keyword>
<feature type="transmembrane region" description="Helical" evidence="8">
    <location>
        <begin position="12"/>
        <end position="31"/>
    </location>
</feature>
<gene>
    <name evidence="10" type="ORF">BOX15_Mlig028809g1</name>
</gene>
<dbReference type="GO" id="GO:0045202">
    <property type="term" value="C:synapse"/>
    <property type="evidence" value="ECO:0007669"/>
    <property type="project" value="GOC"/>
</dbReference>
<evidence type="ECO:0000256" key="7">
    <source>
        <dbReference type="SAM" id="MobiDB-lite"/>
    </source>
</evidence>